<dbReference type="STRING" id="1008305.A4H02_08670"/>
<evidence type="ECO:0000256" key="4">
    <source>
        <dbReference type="ARBA" id="ARBA00022989"/>
    </source>
</evidence>
<keyword evidence="6" id="KW-0175">Coiled coil</keyword>
<dbReference type="Pfam" id="PF13807">
    <property type="entry name" value="GNVR"/>
    <property type="match status" value="1"/>
</dbReference>
<keyword evidence="11" id="KW-1185">Reference proteome</keyword>
<dbReference type="OrthoDB" id="9794577at2"/>
<feature type="transmembrane region" description="Helical" evidence="7">
    <location>
        <begin position="439"/>
        <end position="458"/>
    </location>
</feature>
<protein>
    <recommendedName>
        <fullName evidence="12">Lipopolysaccharide biosynthesis protein</fullName>
    </recommendedName>
</protein>
<evidence type="ECO:0008006" key="12">
    <source>
        <dbReference type="Google" id="ProtNLM"/>
    </source>
</evidence>
<dbReference type="GO" id="GO:0004713">
    <property type="term" value="F:protein tyrosine kinase activity"/>
    <property type="evidence" value="ECO:0007669"/>
    <property type="project" value="TreeGrafter"/>
</dbReference>
<keyword evidence="2" id="KW-1003">Cell membrane</keyword>
<dbReference type="Pfam" id="PF02706">
    <property type="entry name" value="Wzz"/>
    <property type="match status" value="1"/>
</dbReference>
<keyword evidence="3 7" id="KW-0812">Transmembrane</keyword>
<evidence type="ECO:0000259" key="9">
    <source>
        <dbReference type="Pfam" id="PF13807"/>
    </source>
</evidence>
<feature type="domain" description="Tyrosine-protein kinase G-rich" evidence="9">
    <location>
        <begin position="380"/>
        <end position="460"/>
    </location>
</feature>
<evidence type="ECO:0000259" key="8">
    <source>
        <dbReference type="Pfam" id="PF02706"/>
    </source>
</evidence>
<dbReference type="InterPro" id="IPR050445">
    <property type="entry name" value="Bact_polysacc_biosynth/exp"/>
</dbReference>
<dbReference type="PANTHER" id="PTHR32309:SF13">
    <property type="entry name" value="FERRIC ENTEROBACTIN TRANSPORT PROTEIN FEPE"/>
    <property type="match status" value="1"/>
</dbReference>
<name>A0A1E3G0R6_9BACT</name>
<dbReference type="EMBL" id="LWAF01000018">
    <property type="protein sequence ID" value="ODN29817.1"/>
    <property type="molecule type" value="Genomic_DNA"/>
</dbReference>
<evidence type="ECO:0000256" key="7">
    <source>
        <dbReference type="SAM" id="Phobius"/>
    </source>
</evidence>
<accession>A0A1E3G0R6</accession>
<feature type="transmembrane region" description="Helical" evidence="7">
    <location>
        <begin position="28"/>
        <end position="52"/>
    </location>
</feature>
<evidence type="ECO:0000256" key="3">
    <source>
        <dbReference type="ARBA" id="ARBA00022692"/>
    </source>
</evidence>
<proteinExistence type="predicted"/>
<keyword evidence="4 7" id="KW-1133">Transmembrane helix</keyword>
<comment type="subcellular location">
    <subcellularLocation>
        <location evidence="1">Cell membrane</location>
        <topology evidence="1">Multi-pass membrane protein</topology>
    </subcellularLocation>
</comment>
<organism evidence="10 11">
    <name type="scientific">Fervidobacterium thailandense</name>
    <dbReference type="NCBI Taxonomy" id="1008305"/>
    <lineage>
        <taxon>Bacteria</taxon>
        <taxon>Thermotogati</taxon>
        <taxon>Thermotogota</taxon>
        <taxon>Thermotogae</taxon>
        <taxon>Thermotogales</taxon>
        <taxon>Fervidobacteriaceae</taxon>
        <taxon>Fervidobacterium</taxon>
    </lineage>
</organism>
<dbReference type="InterPro" id="IPR032807">
    <property type="entry name" value="GNVR"/>
</dbReference>
<gene>
    <name evidence="10" type="ORF">A4H02_08670</name>
</gene>
<keyword evidence="5 7" id="KW-0472">Membrane</keyword>
<dbReference type="Proteomes" id="UP000094570">
    <property type="component" value="Unassembled WGS sequence"/>
</dbReference>
<dbReference type="RefSeq" id="WP_069293789.1">
    <property type="nucleotide sequence ID" value="NZ_CP140110.1"/>
</dbReference>
<dbReference type="AlphaFoldDB" id="A0A1E3G0R6"/>
<evidence type="ECO:0000256" key="6">
    <source>
        <dbReference type="SAM" id="Coils"/>
    </source>
</evidence>
<sequence length="625" mass="70542">MTTSNYVRVKDDITVTDILKILKKRIKVVFLVFTITLLFTILYVEFVATPLYEATAKLKIPATSSGFGTLGSVAALILGTEGTGSPDVTTQQEIMLSRTVLEEVVRKTGLLEVKQRRENNKNLTMDQVVDYLKRKKTISISSVKNSSIIEIKVYDSDRELAKKILEELINSYIATYVRLNKDEKTAQLEVLERQIPELEREIAEIGEKIKNFKLTKSVSPSQEGELYVSAIATLAKEKYETENEIQSTKAAVARIEAQINALQADKKKLGYTPTSGLLEKYRAELAELQTRYSSLIQQYTEDHPDVKSTRAQIEQVEREIEKEIQRIVSSKIESPSPLLQELYSQLIENKLKLPILETKLSALNKSIQDVESKLKKLPLIEQEYLNLERDYKIKQTIYAALVQKYEELKLNAAGSEANKPQIVDPPYVPERPSKPDKKLSLAIGAVAGLFMAFLSAFLREGLDKKLRTIEDLLSIISVPLILLAKSDREKALSTMFTHILNNFPKDHNFALISPDSERALELAYNLSQKVLNDSKLSFSVLSIDDTELVCLDKKIGNEHNDNGILILKAPVLEKSYQGYIVAKKSDGVILVVELHHSLKTNVLNFLSWCSENEIKVYGVIIFEQT</sequence>
<evidence type="ECO:0000313" key="11">
    <source>
        <dbReference type="Proteomes" id="UP000094570"/>
    </source>
</evidence>
<evidence type="ECO:0000256" key="1">
    <source>
        <dbReference type="ARBA" id="ARBA00004651"/>
    </source>
</evidence>
<reference evidence="11" key="1">
    <citation type="submission" date="2016-04" db="EMBL/GenBank/DDBJ databases">
        <title>The genome sequence project of a novel Fervidobacterium isolate from a hot spring in Thailand.</title>
        <authorList>
            <person name="Gonzalez J.M."/>
            <person name="Cuecas A."/>
            <person name="Kanoksilapatham W."/>
        </authorList>
    </citation>
    <scope>NUCLEOTIDE SEQUENCE [LARGE SCALE GENOMIC DNA]</scope>
    <source>
        <strain evidence="11">FC2004</strain>
    </source>
</reference>
<dbReference type="PANTHER" id="PTHR32309">
    <property type="entry name" value="TYROSINE-PROTEIN KINASE"/>
    <property type="match status" value="1"/>
</dbReference>
<feature type="domain" description="Polysaccharide chain length determinant N-terminal" evidence="8">
    <location>
        <begin position="11"/>
        <end position="107"/>
    </location>
</feature>
<evidence type="ECO:0000256" key="5">
    <source>
        <dbReference type="ARBA" id="ARBA00023136"/>
    </source>
</evidence>
<feature type="coiled-coil region" evidence="6">
    <location>
        <begin position="181"/>
        <end position="333"/>
    </location>
</feature>
<dbReference type="GO" id="GO:0005886">
    <property type="term" value="C:plasma membrane"/>
    <property type="evidence" value="ECO:0007669"/>
    <property type="project" value="UniProtKB-SubCell"/>
</dbReference>
<evidence type="ECO:0000256" key="2">
    <source>
        <dbReference type="ARBA" id="ARBA00022475"/>
    </source>
</evidence>
<dbReference type="InterPro" id="IPR003856">
    <property type="entry name" value="LPS_length_determ_N"/>
</dbReference>
<evidence type="ECO:0000313" key="10">
    <source>
        <dbReference type="EMBL" id="ODN29817.1"/>
    </source>
</evidence>
<comment type="caution">
    <text evidence="10">The sequence shown here is derived from an EMBL/GenBank/DDBJ whole genome shotgun (WGS) entry which is preliminary data.</text>
</comment>